<dbReference type="Proteomes" id="UP000316584">
    <property type="component" value="Chromosome"/>
</dbReference>
<feature type="region of interest" description="Disordered" evidence="1">
    <location>
        <begin position="147"/>
        <end position="188"/>
    </location>
</feature>
<dbReference type="RefSeq" id="WP_144893226.1">
    <property type="nucleotide sequence ID" value="NZ_CP042218.1"/>
</dbReference>
<sequence>MVAGEAAHRDPVRVAGRGRQVGQRERLRRQQQVPALPPDDLRFGQGEAVDGDVHDQVLGGRDGERVRIEQMQAAADRVDVGRERQARERHVGFAGMQARGRGGHGKLQQAEIAHPDPPVAVVDRQQQDAETAVHVVECGQVPVFTLLGGDRAGEHQGKRHGQQPPAKGGRRSRPITPPGAEWNALRHG</sequence>
<reference evidence="2 3" key="1">
    <citation type="submission" date="2019-07" db="EMBL/GenBank/DDBJ databases">
        <title>Full genome sequence of Luteimonas sp. Gr-4.</title>
        <authorList>
            <person name="Im W.-T."/>
        </authorList>
    </citation>
    <scope>NUCLEOTIDE SEQUENCE [LARGE SCALE GENOMIC DNA]</scope>
    <source>
        <strain evidence="2 3">Gr-4</strain>
    </source>
</reference>
<accession>A0A518N6E7</accession>
<keyword evidence="3" id="KW-1185">Reference proteome</keyword>
<proteinExistence type="predicted"/>
<dbReference type="EMBL" id="CP042218">
    <property type="protein sequence ID" value="QDW67489.1"/>
    <property type="molecule type" value="Genomic_DNA"/>
</dbReference>
<evidence type="ECO:0000256" key="1">
    <source>
        <dbReference type="SAM" id="MobiDB-lite"/>
    </source>
</evidence>
<feature type="compositionally biased region" description="Basic and acidic residues" evidence="1">
    <location>
        <begin position="1"/>
        <end position="12"/>
    </location>
</feature>
<dbReference type="KEGG" id="lug:FPZ22_11885"/>
<feature type="region of interest" description="Disordered" evidence="1">
    <location>
        <begin position="1"/>
        <end position="63"/>
    </location>
</feature>
<dbReference type="AlphaFoldDB" id="A0A518N6E7"/>
<name>A0A518N6E7_9GAMM</name>
<gene>
    <name evidence="2" type="ORF">FPZ22_11885</name>
</gene>
<evidence type="ECO:0000313" key="3">
    <source>
        <dbReference type="Proteomes" id="UP000316584"/>
    </source>
</evidence>
<feature type="compositionally biased region" description="Basic and acidic residues" evidence="1">
    <location>
        <begin position="51"/>
        <end position="63"/>
    </location>
</feature>
<evidence type="ECO:0000313" key="2">
    <source>
        <dbReference type="EMBL" id="QDW67489.1"/>
    </source>
</evidence>
<protein>
    <submittedName>
        <fullName evidence="2">Uncharacterized protein</fullName>
    </submittedName>
</protein>
<organism evidence="2 3">
    <name type="scientific">Luteimonas granuli</name>
    <dbReference type="NCBI Taxonomy" id="1176533"/>
    <lineage>
        <taxon>Bacteria</taxon>
        <taxon>Pseudomonadati</taxon>
        <taxon>Pseudomonadota</taxon>
        <taxon>Gammaproteobacteria</taxon>
        <taxon>Lysobacterales</taxon>
        <taxon>Lysobacteraceae</taxon>
        <taxon>Luteimonas</taxon>
    </lineage>
</organism>